<keyword evidence="4" id="KW-1185">Reference proteome</keyword>
<name>A0ABR0H274_9PEZI</name>
<evidence type="ECO:0000313" key="3">
    <source>
        <dbReference type="EMBL" id="KAK4662116.1"/>
    </source>
</evidence>
<evidence type="ECO:0000313" key="4">
    <source>
        <dbReference type="Proteomes" id="UP001326199"/>
    </source>
</evidence>
<dbReference type="GeneID" id="87936411"/>
<dbReference type="PANTHER" id="PTHR33112">
    <property type="entry name" value="DOMAIN PROTEIN, PUTATIVE-RELATED"/>
    <property type="match status" value="1"/>
</dbReference>
<protein>
    <recommendedName>
        <fullName evidence="2">Heterokaryon incompatibility domain-containing protein</fullName>
    </recommendedName>
</protein>
<comment type="caution">
    <text evidence="3">The sequence shown here is derived from an EMBL/GenBank/DDBJ whole genome shotgun (WGS) entry which is preliminary data.</text>
</comment>
<feature type="region of interest" description="Disordered" evidence="1">
    <location>
        <begin position="99"/>
        <end position="118"/>
    </location>
</feature>
<accession>A0ABR0H274</accession>
<evidence type="ECO:0000259" key="2">
    <source>
        <dbReference type="Pfam" id="PF06985"/>
    </source>
</evidence>
<sequence>MKKVMNMMQRKGQRCSPRVEEVEGSRPISTSPTTLCSACTSLIYPHPMDLRVKRYGAFRLCHHDQLSFRDAVQNGCAICCIVMQDVRLRGLRKGKQKSGVEPDCHFPDTTSSTITSGPEDRIKHGKHIFIATYRNEHEYTFTSLTLVPDFDNLRAHHMHRDISRDNDTSTGTSPTMRLVIHWLRHCQTSHKECASTLEPSGHNTANLPSRLLDIGPEATGSLRLVLTGEDGVDARAQYITLSYMWGVKIQRVMLLSSTLDSFRQGLPISELPRTFQDLIVLARAFGVRYMWIDALCIIQDSTEDWEHEGAAMWKVYANSLCTIAATASTSPEDGLFRKKDPVPFTRQIKAPSGHPCRDNHDYHVLNPGFAERCISSGPLQSRGWAFQERIMSPRVLHFTDSQMLWECRKETQCEAAPFYTTLLSQKSTKGSIQHQGMRNRLEVTADHDAESSASLSSSTPARNHVGKEYDVFLDGWKSVVAIYSNCSLTYDEDKLPALAGLAKAFLRDKPTRTYLAGMWRENLEGQLGWKTLHSLPRTFVVMGIVTSAIEPSLYYKLEKLGHCFHTIPRIESVSCVTKGPQYFGRVLRAHLEVSGYLVFPIVHSIDGEKELQTCQLRIEHTFVSACLCWDTVDVRASVRFTITCLPLGIEYDTRTPTCIILEQVGGNSPIKYQRVGLLKVTFGHDRSDQLWRFGIEKRIKENRSVAKYNKEFSVIRIV</sequence>
<dbReference type="Pfam" id="PF06985">
    <property type="entry name" value="HET"/>
    <property type="match status" value="1"/>
</dbReference>
<proteinExistence type="predicted"/>
<dbReference type="RefSeq" id="XP_062762082.1">
    <property type="nucleotide sequence ID" value="XM_062916068.1"/>
</dbReference>
<dbReference type="PANTHER" id="PTHR33112:SF8">
    <property type="entry name" value="HETEROKARYON INCOMPATIBILITY DOMAIN-CONTAINING PROTEIN"/>
    <property type="match status" value="1"/>
</dbReference>
<reference evidence="3 4" key="1">
    <citation type="journal article" date="2023" name="bioRxiv">
        <title>High-quality genome assemblies of four members of thePodospora anserinaspecies complex.</title>
        <authorList>
            <person name="Ament-Velasquez S.L."/>
            <person name="Vogan A.A."/>
            <person name="Wallerman O."/>
            <person name="Hartmann F."/>
            <person name="Gautier V."/>
            <person name="Silar P."/>
            <person name="Giraud T."/>
            <person name="Johannesson H."/>
        </authorList>
    </citation>
    <scope>NUCLEOTIDE SEQUENCE [LARGE SCALE GENOMIC DNA]</scope>
    <source>
        <strain evidence="3 4">CBS 411.78</strain>
    </source>
</reference>
<evidence type="ECO:0000256" key="1">
    <source>
        <dbReference type="SAM" id="MobiDB-lite"/>
    </source>
</evidence>
<dbReference type="EMBL" id="JAFFHB010000009">
    <property type="protein sequence ID" value="KAK4662116.1"/>
    <property type="molecule type" value="Genomic_DNA"/>
</dbReference>
<dbReference type="InterPro" id="IPR010730">
    <property type="entry name" value="HET"/>
</dbReference>
<feature type="domain" description="Heterokaryon incompatibility" evidence="2">
    <location>
        <begin position="238"/>
        <end position="388"/>
    </location>
</feature>
<feature type="region of interest" description="Disordered" evidence="1">
    <location>
        <begin position="1"/>
        <end position="27"/>
    </location>
</feature>
<gene>
    <name evidence="3" type="ORF">QC763_710750</name>
</gene>
<dbReference type="Proteomes" id="UP001326199">
    <property type="component" value="Unassembled WGS sequence"/>
</dbReference>
<organism evidence="3 4">
    <name type="scientific">Podospora pseudopauciseta</name>
    <dbReference type="NCBI Taxonomy" id="2093780"/>
    <lineage>
        <taxon>Eukaryota</taxon>
        <taxon>Fungi</taxon>
        <taxon>Dikarya</taxon>
        <taxon>Ascomycota</taxon>
        <taxon>Pezizomycotina</taxon>
        <taxon>Sordariomycetes</taxon>
        <taxon>Sordariomycetidae</taxon>
        <taxon>Sordariales</taxon>
        <taxon>Podosporaceae</taxon>
        <taxon>Podospora</taxon>
    </lineage>
</organism>